<dbReference type="SUPFAM" id="SSF47598">
    <property type="entry name" value="Ribbon-helix-helix"/>
    <property type="match status" value="1"/>
</dbReference>
<dbReference type="Proteomes" id="UP000254133">
    <property type="component" value="Unassembled WGS sequence"/>
</dbReference>
<dbReference type="InterPro" id="IPR013321">
    <property type="entry name" value="Arc_rbn_hlx_hlx"/>
</dbReference>
<evidence type="ECO:0000313" key="3">
    <source>
        <dbReference type="EMBL" id="STY93394.1"/>
    </source>
</evidence>
<keyword evidence="1" id="KW-0175">Coiled coil</keyword>
<dbReference type="InterPro" id="IPR005569">
    <property type="entry name" value="Arc_DNA-bd_dom"/>
</dbReference>
<evidence type="ECO:0000256" key="1">
    <source>
        <dbReference type="SAM" id="Coils"/>
    </source>
</evidence>
<dbReference type="Pfam" id="PF03869">
    <property type="entry name" value="Arc"/>
    <property type="match status" value="1"/>
</dbReference>
<name>A0A378PYX9_MORBO</name>
<proteinExistence type="predicted"/>
<evidence type="ECO:0000313" key="4">
    <source>
        <dbReference type="Proteomes" id="UP000254133"/>
    </source>
</evidence>
<reference evidence="3 4" key="1">
    <citation type="submission" date="2018-06" db="EMBL/GenBank/DDBJ databases">
        <authorList>
            <consortium name="Pathogen Informatics"/>
            <person name="Doyle S."/>
        </authorList>
    </citation>
    <scope>NUCLEOTIDE SEQUENCE [LARGE SCALE GENOMIC DNA]</scope>
    <source>
        <strain evidence="3 4">NCTC9426</strain>
    </source>
</reference>
<dbReference type="Gene3D" id="1.10.1220.10">
    <property type="entry name" value="Met repressor-like"/>
    <property type="match status" value="1"/>
</dbReference>
<feature type="coiled-coil region" evidence="1">
    <location>
        <begin position="53"/>
        <end position="103"/>
    </location>
</feature>
<dbReference type="InterPro" id="IPR010985">
    <property type="entry name" value="Ribbon_hlx_hlx"/>
</dbReference>
<feature type="domain" description="Arc-like DNA binding" evidence="2">
    <location>
        <begin position="2"/>
        <end position="40"/>
    </location>
</feature>
<protein>
    <submittedName>
        <fullName evidence="3">Arc-like DNA binding domain</fullName>
    </submittedName>
</protein>
<organism evidence="3 4">
    <name type="scientific">Moraxella bovis</name>
    <dbReference type="NCBI Taxonomy" id="476"/>
    <lineage>
        <taxon>Bacteria</taxon>
        <taxon>Pseudomonadati</taxon>
        <taxon>Pseudomonadota</taxon>
        <taxon>Gammaproteobacteria</taxon>
        <taxon>Moraxellales</taxon>
        <taxon>Moraxellaceae</taxon>
        <taxon>Moraxella</taxon>
    </lineage>
</organism>
<dbReference type="GO" id="GO:0006355">
    <property type="term" value="P:regulation of DNA-templated transcription"/>
    <property type="evidence" value="ECO:0007669"/>
    <property type="project" value="InterPro"/>
</dbReference>
<evidence type="ECO:0000259" key="2">
    <source>
        <dbReference type="Pfam" id="PF03869"/>
    </source>
</evidence>
<accession>A0A378PYX9</accession>
<gene>
    <name evidence="3" type="ORF">NCTC9426_02118</name>
</gene>
<dbReference type="AlphaFoldDB" id="A0A378PYX9"/>
<sequence>MSRDIAPFGVRMPAELKEYLTQKAKENKRSLNAEIVERLEMTEFQDYQHSNGFYFLIQDFKELEKECERLQDEIGEYSNDIQSVNLKVSIDELRDKIDALMKKSNH</sequence>
<dbReference type="GO" id="GO:0003677">
    <property type="term" value="F:DNA binding"/>
    <property type="evidence" value="ECO:0007669"/>
    <property type="project" value="InterPro"/>
</dbReference>
<dbReference type="RefSeq" id="WP_115369735.1">
    <property type="nucleotide sequence ID" value="NZ_UGPZ01000003.1"/>
</dbReference>
<dbReference type="EMBL" id="UGPZ01000003">
    <property type="protein sequence ID" value="STY93394.1"/>
    <property type="molecule type" value="Genomic_DNA"/>
</dbReference>